<evidence type="ECO:0000313" key="8">
    <source>
        <dbReference type="EMBL" id="GAA0822578.1"/>
    </source>
</evidence>
<dbReference type="NCBIfam" id="NF045515">
    <property type="entry name" value="Glp_gephyrin"/>
    <property type="match status" value="1"/>
</dbReference>
<dbReference type="InterPro" id="IPR005111">
    <property type="entry name" value="MoeA_C_domain_IV"/>
</dbReference>
<comment type="caution">
    <text evidence="8">The sequence shown here is derived from an EMBL/GenBank/DDBJ whole genome shotgun (WGS) entry which is preliminary data.</text>
</comment>
<keyword evidence="6" id="KW-0460">Magnesium</keyword>
<dbReference type="PANTHER" id="PTHR10192">
    <property type="entry name" value="MOLYBDOPTERIN BIOSYNTHESIS PROTEIN"/>
    <property type="match status" value="1"/>
</dbReference>
<dbReference type="Proteomes" id="UP001500021">
    <property type="component" value="Unassembled WGS sequence"/>
</dbReference>
<dbReference type="InterPro" id="IPR036688">
    <property type="entry name" value="MoeA_C_domain_IV_sf"/>
</dbReference>
<dbReference type="Gene3D" id="3.40.980.10">
    <property type="entry name" value="MoaB/Mog-like domain"/>
    <property type="match status" value="1"/>
</dbReference>
<dbReference type="Gene3D" id="2.170.190.11">
    <property type="entry name" value="Molybdopterin biosynthesis moea protein, domain 3"/>
    <property type="match status" value="1"/>
</dbReference>
<dbReference type="PROSITE" id="PS01079">
    <property type="entry name" value="MOCF_BIOSYNTHESIS_2"/>
    <property type="match status" value="1"/>
</dbReference>
<evidence type="ECO:0000313" key="9">
    <source>
        <dbReference type="Proteomes" id="UP001500021"/>
    </source>
</evidence>
<dbReference type="Gene3D" id="2.40.340.10">
    <property type="entry name" value="MoeA, C-terminal, domain IV"/>
    <property type="match status" value="1"/>
</dbReference>
<dbReference type="PANTHER" id="PTHR10192:SF5">
    <property type="entry name" value="GEPHYRIN"/>
    <property type="match status" value="1"/>
</dbReference>
<keyword evidence="6" id="KW-0500">Molybdenum</keyword>
<evidence type="ECO:0000256" key="5">
    <source>
        <dbReference type="ARBA" id="ARBA00047317"/>
    </source>
</evidence>
<keyword evidence="9" id="KW-1185">Reference proteome</keyword>
<keyword evidence="4 6" id="KW-0501">Molybdenum cofactor biosynthesis</keyword>
<evidence type="ECO:0000256" key="1">
    <source>
        <dbReference type="ARBA" id="ARBA00002901"/>
    </source>
</evidence>
<evidence type="ECO:0000256" key="3">
    <source>
        <dbReference type="ARBA" id="ARBA00010763"/>
    </source>
</evidence>
<comment type="pathway">
    <text evidence="2 6">Cofactor biosynthesis; molybdopterin biosynthesis.</text>
</comment>
<dbReference type="Pfam" id="PF00994">
    <property type="entry name" value="MoCF_biosynth"/>
    <property type="match status" value="1"/>
</dbReference>
<comment type="similarity">
    <text evidence="3 6">Belongs to the MoeA family.</text>
</comment>
<accession>A0ABN1LBG8</accession>
<dbReference type="InterPro" id="IPR008284">
    <property type="entry name" value="MoCF_biosynth_CS"/>
</dbReference>
<dbReference type="CDD" id="cd00887">
    <property type="entry name" value="MoeA"/>
    <property type="match status" value="1"/>
</dbReference>
<reference evidence="8 9" key="1">
    <citation type="journal article" date="2019" name="Int. J. Syst. Evol. Microbiol.">
        <title>The Global Catalogue of Microorganisms (GCM) 10K type strain sequencing project: providing services to taxonomists for standard genome sequencing and annotation.</title>
        <authorList>
            <consortium name="The Broad Institute Genomics Platform"/>
            <consortium name="The Broad Institute Genome Sequencing Center for Infectious Disease"/>
            <person name="Wu L."/>
            <person name="Ma J."/>
        </authorList>
    </citation>
    <scope>NUCLEOTIDE SEQUENCE [LARGE SCALE GENOMIC DNA]</scope>
    <source>
        <strain evidence="8 9">JCM 15608</strain>
    </source>
</reference>
<dbReference type="SUPFAM" id="SSF63882">
    <property type="entry name" value="MoeA N-terminal region -like"/>
    <property type="match status" value="1"/>
</dbReference>
<dbReference type="InterPro" id="IPR036425">
    <property type="entry name" value="MoaB/Mog-like_dom_sf"/>
</dbReference>
<dbReference type="InterPro" id="IPR038987">
    <property type="entry name" value="MoeA-like"/>
</dbReference>
<comment type="cofactor">
    <cofactor evidence="6">
        <name>Mg(2+)</name>
        <dbReference type="ChEBI" id="CHEBI:18420"/>
    </cofactor>
</comment>
<comment type="function">
    <text evidence="1 6">Catalyzes the insertion of molybdate into adenylated molybdopterin with the concomitant release of AMP.</text>
</comment>
<dbReference type="EC" id="2.10.1.1" evidence="6"/>
<dbReference type="EMBL" id="BAAAFA010000012">
    <property type="protein sequence ID" value="GAA0822578.1"/>
    <property type="molecule type" value="Genomic_DNA"/>
</dbReference>
<proteinExistence type="inferred from homology"/>
<feature type="domain" description="MoaB/Mog" evidence="7">
    <location>
        <begin position="184"/>
        <end position="321"/>
    </location>
</feature>
<gene>
    <name evidence="8" type="primary">moeA</name>
    <name evidence="8" type="ORF">GCM10009111_31070</name>
</gene>
<organism evidence="8 9">
    <name type="scientific">Colwellia asteriadis</name>
    <dbReference type="NCBI Taxonomy" id="517723"/>
    <lineage>
        <taxon>Bacteria</taxon>
        <taxon>Pseudomonadati</taxon>
        <taxon>Pseudomonadota</taxon>
        <taxon>Gammaproteobacteria</taxon>
        <taxon>Alteromonadales</taxon>
        <taxon>Colwelliaceae</taxon>
        <taxon>Colwellia</taxon>
    </lineage>
</organism>
<dbReference type="Pfam" id="PF03453">
    <property type="entry name" value="MoeA_N"/>
    <property type="match status" value="1"/>
</dbReference>
<dbReference type="NCBIfam" id="TIGR00177">
    <property type="entry name" value="molyb_syn"/>
    <property type="match status" value="1"/>
</dbReference>
<dbReference type="RefSeq" id="WP_343818670.1">
    <property type="nucleotide sequence ID" value="NZ_BAAAFA010000012.1"/>
</dbReference>
<dbReference type="InterPro" id="IPR036135">
    <property type="entry name" value="MoeA_linker/N_sf"/>
</dbReference>
<evidence type="ECO:0000256" key="6">
    <source>
        <dbReference type="RuleBase" id="RU365090"/>
    </source>
</evidence>
<evidence type="ECO:0000256" key="4">
    <source>
        <dbReference type="ARBA" id="ARBA00023150"/>
    </source>
</evidence>
<dbReference type="NCBIfam" id="NF007960">
    <property type="entry name" value="PRK10680.1"/>
    <property type="match status" value="1"/>
</dbReference>
<dbReference type="SUPFAM" id="SSF63867">
    <property type="entry name" value="MoeA C-terminal domain-like"/>
    <property type="match status" value="1"/>
</dbReference>
<protein>
    <recommendedName>
        <fullName evidence="6">Molybdopterin molybdenumtransferase</fullName>
        <ecNumber evidence="6">2.10.1.1</ecNumber>
    </recommendedName>
</protein>
<dbReference type="InterPro" id="IPR001453">
    <property type="entry name" value="MoaB/Mog_dom"/>
</dbReference>
<evidence type="ECO:0000259" key="7">
    <source>
        <dbReference type="SMART" id="SM00852"/>
    </source>
</evidence>
<dbReference type="SUPFAM" id="SSF53218">
    <property type="entry name" value="Molybdenum cofactor biosynthesis proteins"/>
    <property type="match status" value="1"/>
</dbReference>
<dbReference type="Gene3D" id="3.90.105.10">
    <property type="entry name" value="Molybdopterin biosynthesis moea protein, domain 2"/>
    <property type="match status" value="1"/>
</dbReference>
<dbReference type="Pfam" id="PF03454">
    <property type="entry name" value="MoeA_C"/>
    <property type="match status" value="1"/>
</dbReference>
<keyword evidence="6" id="KW-0479">Metal-binding</keyword>
<comment type="catalytic activity">
    <reaction evidence="5">
        <text>adenylyl-molybdopterin + molybdate = Mo-molybdopterin + AMP + H(+)</text>
        <dbReference type="Rhea" id="RHEA:35047"/>
        <dbReference type="ChEBI" id="CHEBI:15378"/>
        <dbReference type="ChEBI" id="CHEBI:36264"/>
        <dbReference type="ChEBI" id="CHEBI:62727"/>
        <dbReference type="ChEBI" id="CHEBI:71302"/>
        <dbReference type="ChEBI" id="CHEBI:456215"/>
        <dbReference type="EC" id="2.10.1.1"/>
    </reaction>
</comment>
<sequence length="412" mass="44215">MSDCCSAPGLLSFEQALTKMLDQVSAITETIELPITQAQNYVLASDVVSPLNVPPHDNSAMDGYAFALSSLQQSKTLTLVGRSMAGAPYQGECQAGQCIRIMTGAKMPQGCDSVEMQENTTVNGDNITFLQEKKLGSHVRKTGEDIQITQRVLAKGHKITSVDIGVLASLGVVTLRVFRKLRVALIATGDELKLPGQALQAGDIYETNSFVLSSMLEKLGVEVINFGIIEDDYQKIKQAFISADEQADAVISSGGVSVGDADYTKAVLDELGDIGFWKIAMKPGKPFAFGKLANSVFFGLPGNPVSALVTFHQLALIALTKMQNAAPLTRTRLQVKSADDLRKSPGRKDFQRGFLTVNAEGDNVVHSTGAQGSGILSSLSQANCFIELPQEQGHITKGQQVTVQLFDIFLNN</sequence>
<name>A0ABN1LBG8_9GAMM</name>
<dbReference type="InterPro" id="IPR005110">
    <property type="entry name" value="MoeA_linker/N"/>
</dbReference>
<keyword evidence="6" id="KW-0808">Transferase</keyword>
<dbReference type="SMART" id="SM00852">
    <property type="entry name" value="MoCF_biosynth"/>
    <property type="match status" value="1"/>
</dbReference>
<evidence type="ECO:0000256" key="2">
    <source>
        <dbReference type="ARBA" id="ARBA00005046"/>
    </source>
</evidence>